<feature type="domain" description="Fibronectin type-III" evidence="2">
    <location>
        <begin position="581"/>
        <end position="676"/>
    </location>
</feature>
<keyword evidence="4" id="KW-1185">Reference proteome</keyword>
<dbReference type="RefSeq" id="WP_090681477.1">
    <property type="nucleotide sequence ID" value="NZ_FORU01000023.1"/>
</dbReference>
<reference evidence="4" key="1">
    <citation type="submission" date="2016-10" db="EMBL/GenBank/DDBJ databases">
        <authorList>
            <person name="Varghese N."/>
            <person name="Submissions S."/>
        </authorList>
    </citation>
    <scope>NUCLEOTIDE SEQUENCE [LARGE SCALE GENOMIC DNA]</scope>
    <source>
        <strain evidence="4">DSM 26542</strain>
    </source>
</reference>
<evidence type="ECO:0000256" key="1">
    <source>
        <dbReference type="ARBA" id="ARBA00022737"/>
    </source>
</evidence>
<dbReference type="InterPro" id="IPR049804">
    <property type="entry name" value="Choice_anch_L"/>
</dbReference>
<name>A0A1I3V2V3_9FLAO</name>
<dbReference type="PANTHER" id="PTHR46708:SF2">
    <property type="entry name" value="FIBRONECTIN TYPE-III DOMAIN-CONTAINING PROTEIN"/>
    <property type="match status" value="1"/>
</dbReference>
<evidence type="ECO:0000313" key="3">
    <source>
        <dbReference type="EMBL" id="SFJ89299.1"/>
    </source>
</evidence>
<dbReference type="PROSITE" id="PS50853">
    <property type="entry name" value="FN3"/>
    <property type="match status" value="4"/>
</dbReference>
<dbReference type="STRING" id="1150112.SAMN04487893_1231"/>
<evidence type="ECO:0000259" key="2">
    <source>
        <dbReference type="PROSITE" id="PS50853"/>
    </source>
</evidence>
<dbReference type="InterPro" id="IPR013783">
    <property type="entry name" value="Ig-like_fold"/>
</dbReference>
<keyword evidence="1" id="KW-0677">Repeat</keyword>
<sequence>MRKLILLRNTWFLCLVFLISGSILGNELKDDFWINSSYAPNLSLLPYYKFDKSDTSNLFSTTCASATNVGSKDAKSDEITLKWDNVAGVSWEYIVQKVGGAFPVGKGVSTSVNEVVVKQDFTGTNLAESSDYEFFVRTNCGVDGFGSWEGPYDFKTLCLAFASPFKETFNTSSTSRDCWTRWDVDNDISGTNNAWTISTSGFEGNGSMRFSGGYNKNHDDWLISPAITLNGGNYAITYYYKASTSYNNDMEVLLSKNGMNKGDFTTVLLKKGKTSAANYTKKTLYVSGITGDVYIAWRVSAVSYSDIYIDEVSVSEVDCIAPEDNVVVSSLETNKGTVSWTDDLNKSWEYFVQEAGGGSPVGSGSIINKNSVDVTKTNGVGSTNLKPNTEYEFYVRSNCGPGKYSTWVGPIKFRTPCASVALPYWEGFNKGAQTITCWNIVDNNNNATTYDGKWLVSTGSPFEGDQNMYLSGSGSPHDDWLISPTFDMVATKIYRLRYHYMTSSYYDNKFEVLLSSKGTALSDFTTELVPNAIYKNTAYKEQKVFVTGLTKANIAWHAKTEGYTNIYIDNVFFEEVIGCPEPLGLDVKDIKENGATLVWTDAFKATSWEYWIQDKGGATPTGAGTVVSKKEALATKDHAGKNLTPNTEYEYYVRTVCSDGKTSIWSGPFLFRTICSAFTLPFWEGFNSKSETIYCWDVLNVNKDGATEWKTQTYGQYEGNAAIYFYVYDYNKTVNTDDWLISPDFKFDTKKIYRFKYHYKTDTYSEDSNFEVLASNSGRNPSDYKKVIVSDKKYKVGNYIEHKSFIKDFGGTGSIAWHTMGVGSKNIYIDNVFLEEVLTCPEPLGLDVKDEEKNKATISWTDDFIATSWEYYVQEQGKGVPSSNGTLTSKKENIIDKEQSGAVLKPNTDYEFYVRTVCGGGTYSVWAGPFNFLTTCDVYSTPFWEGFNTNTKTIRCWSTIDKNNAVMPVGSTFRTINYSQFEGDQAVYYYAYNAAKDPYNEWLVSPTITLDGGMYVLKYHYKTTTTASYLNEFEVLLSTKGVDAKEFTTVLVPSKVYHLGNYVEEVVFLNGIKGDVNIAWHVNSKNSNYSYLYLDNVNLKKVNTCPEPYYVKVTGQTANSLDVEWQQTGGVTEWEVIVVDYDDDETATPIKTVAVTGTPSTTITGLASGKAYRVYVRAKCGSGNTFSDWSTSAVGGTLVGANDECVGALNIPINSGKDCLLTVSGSLNGATESAIVVPSCGGSFKKDAWFEFTATSSTHTISVVDLISFSGAYANLSFAIYDQSCSGMTNAAISCFSLGVDGFRVFKNFIPGQKYYVRVGSSSTVTDFYFDLCITSLQYLVTSPSGVDYTVDELVEDVLVLTNCDLVSNITYRTGTNFGGENGIGYFKKNDSDFGFEEGVILATNGVRYAMGPGGQTEGNDNYSWLGDDDLQKLLSDNGQDRDNHNASVIEFDFVPIVDTLKFDFIFASNEYGPSYQCSYSDVFAFFLTDLTTDEVSNLAVVPGTTIPVSVTTIHDAKYQGGQTCGDENKEYFDKYYGQYGLPVQNNPINYGGITVPMTAKSAVVPGRKYHIKLAIADYGDPGVNSAVFLKGGSFNLGNLDLGADLTVENGTALCSGEAKIIKTGLGTEGIEIKWYKDDVLIVGENAPDIEISESGTYKVVAKYVDINCEVTGEITAEIFPAISTVVKDPKSISICRNSLNSQQIDLSLAELDMFGSAEHP</sequence>
<dbReference type="SUPFAM" id="SSF49265">
    <property type="entry name" value="Fibronectin type III"/>
    <property type="match status" value="3"/>
</dbReference>
<dbReference type="InterPro" id="IPR056600">
    <property type="entry name" value="GBD_T9SS_assoc"/>
</dbReference>
<evidence type="ECO:0000313" key="4">
    <source>
        <dbReference type="Proteomes" id="UP000243887"/>
    </source>
</evidence>
<proteinExistence type="predicted"/>
<dbReference type="Gene3D" id="2.60.120.200">
    <property type="match status" value="4"/>
</dbReference>
<gene>
    <name evidence="3" type="ORF">SAMN04487893_1231</name>
</gene>
<dbReference type="CDD" id="cd00063">
    <property type="entry name" value="FN3"/>
    <property type="match status" value="3"/>
</dbReference>
<dbReference type="Proteomes" id="UP000243887">
    <property type="component" value="Unassembled WGS sequence"/>
</dbReference>
<dbReference type="Pfam" id="PF00041">
    <property type="entry name" value="fn3"/>
    <property type="match status" value="1"/>
</dbReference>
<dbReference type="NCBIfam" id="NF038133">
    <property type="entry name" value="choice_anch_L"/>
    <property type="match status" value="1"/>
</dbReference>
<dbReference type="Pfam" id="PF07675">
    <property type="entry name" value="Cleaved_Adhesin"/>
    <property type="match status" value="4"/>
</dbReference>
<dbReference type="Pfam" id="PF23759">
    <property type="entry name" value="GBD_T9SS_assoc"/>
    <property type="match status" value="1"/>
</dbReference>
<dbReference type="EMBL" id="FORU01000023">
    <property type="protein sequence ID" value="SFJ89299.1"/>
    <property type="molecule type" value="Genomic_DNA"/>
</dbReference>
<dbReference type="NCBIfam" id="NF038128">
    <property type="entry name" value="choice_anch_J"/>
    <property type="match status" value="4"/>
</dbReference>
<dbReference type="PANTHER" id="PTHR46708">
    <property type="entry name" value="TENASCIN"/>
    <property type="match status" value="1"/>
</dbReference>
<dbReference type="InterPro" id="IPR003961">
    <property type="entry name" value="FN3_dom"/>
</dbReference>
<dbReference type="SMART" id="SM00060">
    <property type="entry name" value="FN3"/>
    <property type="match status" value="5"/>
</dbReference>
<dbReference type="InterPro" id="IPR011628">
    <property type="entry name" value="Cleaved_adhesin"/>
</dbReference>
<dbReference type="InterPro" id="IPR036116">
    <property type="entry name" value="FN3_sf"/>
</dbReference>
<dbReference type="InterPro" id="IPR050991">
    <property type="entry name" value="ECM_Regulatory_Proteins"/>
</dbReference>
<protein>
    <submittedName>
        <fullName evidence="3">Cleaved Adhesin Domain</fullName>
    </submittedName>
</protein>
<feature type="non-terminal residue" evidence="3">
    <location>
        <position position="1721"/>
    </location>
</feature>
<organism evidence="3 4">
    <name type="scientific">Myroides guanonis</name>
    <dbReference type="NCBI Taxonomy" id="1150112"/>
    <lineage>
        <taxon>Bacteria</taxon>
        <taxon>Pseudomonadati</taxon>
        <taxon>Bacteroidota</taxon>
        <taxon>Flavobacteriia</taxon>
        <taxon>Flavobacteriales</taxon>
        <taxon>Flavobacteriaceae</taxon>
        <taxon>Myroides</taxon>
    </lineage>
</organism>
<accession>A0A1I3V2V3</accession>
<feature type="domain" description="Fibronectin type-III" evidence="2">
    <location>
        <begin position="842"/>
        <end position="938"/>
    </location>
</feature>
<dbReference type="Gene3D" id="2.60.40.10">
    <property type="entry name" value="Immunoglobulins"/>
    <property type="match status" value="4"/>
</dbReference>
<feature type="domain" description="Fibronectin type-III" evidence="2">
    <location>
        <begin position="322"/>
        <end position="418"/>
    </location>
</feature>
<feature type="domain" description="Fibronectin type-III" evidence="2">
    <location>
        <begin position="1107"/>
        <end position="1200"/>
    </location>
</feature>